<dbReference type="InterPro" id="IPR000014">
    <property type="entry name" value="PAS"/>
</dbReference>
<dbReference type="InterPro" id="IPR035965">
    <property type="entry name" value="PAS-like_dom_sf"/>
</dbReference>
<dbReference type="Pfam" id="PF00990">
    <property type="entry name" value="GGDEF"/>
    <property type="match status" value="1"/>
</dbReference>
<dbReference type="CDD" id="cd01949">
    <property type="entry name" value="GGDEF"/>
    <property type="match status" value="1"/>
</dbReference>
<gene>
    <name evidence="4" type="ORF">ACFOMG_06775</name>
</gene>
<feature type="domain" description="PAS" evidence="1">
    <location>
        <begin position="129"/>
        <end position="199"/>
    </location>
</feature>
<dbReference type="InterPro" id="IPR013767">
    <property type="entry name" value="PAS_fold"/>
</dbReference>
<comment type="caution">
    <text evidence="4">The sequence shown here is derived from an EMBL/GenBank/DDBJ whole genome shotgun (WGS) entry which is preliminary data.</text>
</comment>
<dbReference type="EC" id="2.7.7.65" evidence="4"/>
<feature type="domain" description="PAS" evidence="1">
    <location>
        <begin position="3"/>
        <end position="57"/>
    </location>
</feature>
<dbReference type="Proteomes" id="UP001595722">
    <property type="component" value="Unassembled WGS sequence"/>
</dbReference>
<dbReference type="SUPFAM" id="SSF55073">
    <property type="entry name" value="Nucleotide cyclase"/>
    <property type="match status" value="1"/>
</dbReference>
<evidence type="ECO:0000259" key="1">
    <source>
        <dbReference type="PROSITE" id="PS50112"/>
    </source>
</evidence>
<dbReference type="Gene3D" id="3.30.70.270">
    <property type="match status" value="1"/>
</dbReference>
<dbReference type="InterPro" id="IPR043128">
    <property type="entry name" value="Rev_trsase/Diguanyl_cyclase"/>
</dbReference>
<feature type="domain" description="GGDEF" evidence="3">
    <location>
        <begin position="294"/>
        <end position="418"/>
    </location>
</feature>
<dbReference type="NCBIfam" id="TIGR00254">
    <property type="entry name" value="GGDEF"/>
    <property type="match status" value="1"/>
</dbReference>
<dbReference type="InterPro" id="IPR000700">
    <property type="entry name" value="PAS-assoc_C"/>
</dbReference>
<dbReference type="EMBL" id="JBHRYB010000005">
    <property type="protein sequence ID" value="MFC3679813.1"/>
    <property type="molecule type" value="Genomic_DNA"/>
</dbReference>
<dbReference type="SMART" id="SM00267">
    <property type="entry name" value="GGDEF"/>
    <property type="match status" value="1"/>
</dbReference>
<dbReference type="Pfam" id="PF08447">
    <property type="entry name" value="PAS_3"/>
    <property type="match status" value="1"/>
</dbReference>
<keyword evidence="5" id="KW-1185">Reference proteome</keyword>
<evidence type="ECO:0000313" key="4">
    <source>
        <dbReference type="EMBL" id="MFC3679813.1"/>
    </source>
</evidence>
<dbReference type="PROSITE" id="PS50112">
    <property type="entry name" value="PAS"/>
    <property type="match status" value="2"/>
</dbReference>
<protein>
    <submittedName>
        <fullName evidence="4">Diguanylate cyclase</fullName>
        <ecNumber evidence="4">2.7.7.65</ecNumber>
    </submittedName>
</protein>
<feature type="domain" description="PAC" evidence="2">
    <location>
        <begin position="203"/>
        <end position="255"/>
    </location>
</feature>
<sequence>MSDDGSHRQWLENSPDATLVVNRSGLIQYANRAASEMLHYPPKVLLGQPIDKLVPEEVRAHHGSLVNLFFQSQGRHRMRNRIRVVANQGEMIDAEIQLAIVTSGGEDQAIVSIRDTSLLAETEKRLLKAELDYHHIFEVSSVPMCKVSLGGRFMKVNDRLCTLFGYKRDSLLDMTFQDITHADDLERDLELLHEVLDDQRRSYQMEKRYICADSRELWCNLTVSLIRDEMGFPDYFISVIQDISTKKAAARQLRDFNEKLQEMVRTDHLTQVNNRQALLDEMERQRSIFLRYQRPASILFIDLDNFKYINDTFSHACGDRALVEFASMMSDNLRDSDFIARYAGDEFIILLPETDQQEAASTADKLRQLNICFDYDNQTIKVDFSLGCASINEAPEGQVESWIKLADERMYQDKERQL</sequence>
<dbReference type="Gene3D" id="3.30.450.20">
    <property type="entry name" value="PAS domain"/>
    <property type="match status" value="2"/>
</dbReference>
<proteinExistence type="predicted"/>
<dbReference type="SMART" id="SM00086">
    <property type="entry name" value="PAC"/>
    <property type="match status" value="2"/>
</dbReference>
<dbReference type="PANTHER" id="PTHR44757:SF2">
    <property type="entry name" value="BIOFILM ARCHITECTURE MAINTENANCE PROTEIN MBAA"/>
    <property type="match status" value="1"/>
</dbReference>
<keyword evidence="4" id="KW-0548">Nucleotidyltransferase</keyword>
<dbReference type="InterPro" id="IPR001610">
    <property type="entry name" value="PAC"/>
</dbReference>
<dbReference type="PROSITE" id="PS50113">
    <property type="entry name" value="PAC"/>
    <property type="match status" value="1"/>
</dbReference>
<dbReference type="InterPro" id="IPR052155">
    <property type="entry name" value="Biofilm_reg_signaling"/>
</dbReference>
<name>A0ABV7VUP9_9GAMM</name>
<dbReference type="PROSITE" id="PS50887">
    <property type="entry name" value="GGDEF"/>
    <property type="match status" value="1"/>
</dbReference>
<dbReference type="Pfam" id="PF00989">
    <property type="entry name" value="PAS"/>
    <property type="match status" value="1"/>
</dbReference>
<dbReference type="RefSeq" id="WP_376865598.1">
    <property type="nucleotide sequence ID" value="NZ_JBHRYB010000005.1"/>
</dbReference>
<accession>A0ABV7VUP9</accession>
<evidence type="ECO:0000259" key="3">
    <source>
        <dbReference type="PROSITE" id="PS50887"/>
    </source>
</evidence>
<dbReference type="SMART" id="SM00091">
    <property type="entry name" value="PAS"/>
    <property type="match status" value="2"/>
</dbReference>
<organism evidence="4 5">
    <name type="scientific">Bacterioplanoides pacificum</name>
    <dbReference type="NCBI Taxonomy" id="1171596"/>
    <lineage>
        <taxon>Bacteria</taxon>
        <taxon>Pseudomonadati</taxon>
        <taxon>Pseudomonadota</taxon>
        <taxon>Gammaproteobacteria</taxon>
        <taxon>Oceanospirillales</taxon>
        <taxon>Oceanospirillaceae</taxon>
        <taxon>Bacterioplanoides</taxon>
    </lineage>
</organism>
<dbReference type="SUPFAM" id="SSF55785">
    <property type="entry name" value="PYP-like sensor domain (PAS domain)"/>
    <property type="match status" value="2"/>
</dbReference>
<dbReference type="CDD" id="cd00130">
    <property type="entry name" value="PAS"/>
    <property type="match status" value="2"/>
</dbReference>
<evidence type="ECO:0000313" key="5">
    <source>
        <dbReference type="Proteomes" id="UP001595722"/>
    </source>
</evidence>
<reference evidence="5" key="1">
    <citation type="journal article" date="2019" name="Int. J. Syst. Evol. Microbiol.">
        <title>The Global Catalogue of Microorganisms (GCM) 10K type strain sequencing project: providing services to taxonomists for standard genome sequencing and annotation.</title>
        <authorList>
            <consortium name="The Broad Institute Genomics Platform"/>
            <consortium name="The Broad Institute Genome Sequencing Center for Infectious Disease"/>
            <person name="Wu L."/>
            <person name="Ma J."/>
        </authorList>
    </citation>
    <scope>NUCLEOTIDE SEQUENCE [LARGE SCALE GENOMIC DNA]</scope>
    <source>
        <strain evidence="5">KCTC 42424</strain>
    </source>
</reference>
<dbReference type="NCBIfam" id="TIGR00229">
    <property type="entry name" value="sensory_box"/>
    <property type="match status" value="2"/>
</dbReference>
<dbReference type="InterPro" id="IPR000160">
    <property type="entry name" value="GGDEF_dom"/>
</dbReference>
<dbReference type="InterPro" id="IPR013655">
    <property type="entry name" value="PAS_fold_3"/>
</dbReference>
<keyword evidence="4" id="KW-0808">Transferase</keyword>
<dbReference type="PANTHER" id="PTHR44757">
    <property type="entry name" value="DIGUANYLATE CYCLASE DGCP"/>
    <property type="match status" value="1"/>
</dbReference>
<dbReference type="InterPro" id="IPR029787">
    <property type="entry name" value="Nucleotide_cyclase"/>
</dbReference>
<evidence type="ECO:0000259" key="2">
    <source>
        <dbReference type="PROSITE" id="PS50113"/>
    </source>
</evidence>
<dbReference type="GO" id="GO:0052621">
    <property type="term" value="F:diguanylate cyclase activity"/>
    <property type="evidence" value="ECO:0007669"/>
    <property type="project" value="UniProtKB-EC"/>
</dbReference>